<evidence type="ECO:0000256" key="1">
    <source>
        <dbReference type="ARBA" id="ARBA00022598"/>
    </source>
</evidence>
<dbReference type="PANTHER" id="PTHR11922:SF2">
    <property type="entry name" value="GMP SYNTHASE [GLUTAMINE-HYDROLYZING]"/>
    <property type="match status" value="1"/>
</dbReference>
<feature type="domain" description="GMPS ATP-PPase" evidence="8">
    <location>
        <begin position="1"/>
        <end position="148"/>
    </location>
</feature>
<evidence type="ECO:0000256" key="7">
    <source>
        <dbReference type="SAM" id="Phobius"/>
    </source>
</evidence>
<evidence type="ECO:0000256" key="5">
    <source>
        <dbReference type="ARBA" id="ARBA00022840"/>
    </source>
</evidence>
<comment type="caution">
    <text evidence="9">The sequence shown here is derived from an EMBL/GenBank/DDBJ whole genome shotgun (WGS) entry which is preliminary data.</text>
</comment>
<dbReference type="SUPFAM" id="SSF52402">
    <property type="entry name" value="Adenine nucleotide alpha hydrolases-like"/>
    <property type="match status" value="1"/>
</dbReference>
<dbReference type="Proteomes" id="UP000318571">
    <property type="component" value="Chromosome 6"/>
</dbReference>
<accession>A0A553PP96</accession>
<dbReference type="InterPro" id="IPR025777">
    <property type="entry name" value="GMPS_ATP_PPase_dom"/>
</dbReference>
<dbReference type="SUPFAM" id="SSF54810">
    <property type="entry name" value="GMP synthetase C-terminal dimerisation domain"/>
    <property type="match status" value="1"/>
</dbReference>
<proteinExistence type="predicted"/>
<evidence type="ECO:0000256" key="2">
    <source>
        <dbReference type="ARBA" id="ARBA00022741"/>
    </source>
</evidence>
<feature type="transmembrane region" description="Helical" evidence="7">
    <location>
        <begin position="414"/>
        <end position="436"/>
    </location>
</feature>
<evidence type="ECO:0000256" key="4">
    <source>
        <dbReference type="ARBA" id="ARBA00022755"/>
    </source>
</evidence>
<feature type="transmembrane region" description="Helical" evidence="7">
    <location>
        <begin position="215"/>
        <end position="236"/>
    </location>
</feature>
<gene>
    <name evidence="9" type="ORF">TCAL_17083</name>
</gene>
<dbReference type="InterPro" id="IPR014729">
    <property type="entry name" value="Rossmann-like_a/b/a_fold"/>
</dbReference>
<keyword evidence="10" id="KW-1185">Reference proteome</keyword>
<dbReference type="GO" id="GO:0005524">
    <property type="term" value="F:ATP binding"/>
    <property type="evidence" value="ECO:0007669"/>
    <property type="project" value="UniProtKB-UniRule"/>
</dbReference>
<sequence>MNTKAHTEVEQASLRFLDGDTTIQEKTADGLATTRKTDLLCFETDPEIKRRIIGDTFMEVAKKVIARLNLKSSEVFLGQGTLRPDLIESASGLASEKADLIKTHHNDTDLVRKLRNEGRVVEPLTEFHKDEVRILGEQLGLPSELVHRHPFPGPGLAIRIICQKEPHMEKDFSETQVLCKLVVNYGELVEKTLIQQNQVEVPAESKPFLDQARKLIWVDVALLGVIMISAGIFILGVLNRNKTFMKQWFVIVPFGLLVLTGLEHALLNRVDSITTIEERAKLGEISKKQKYLSTLLPIRTVGVQGDGRTYSYAVGLSSEKEPVWEDLLYFARIILRLCHNVNRICYVFGGPVEHPVTDITPTTLTNHVIGTLRLVDYLANQTLFMNQAANKVSQMPLTQEIFSMISRDFDPSTAFYVSLVCCITTFVYLIVTLLIFHGTRKQRSIEFIPWLIFTPIVLGVLNVRSFLAVHGFWGFDELERPDSWEFLTIEWDIDVIGTLLLDCVTTVTFIYAWRSFKRLRTKEIQILMANNRWQRHSV</sequence>
<evidence type="ECO:0000259" key="8">
    <source>
        <dbReference type="PROSITE" id="PS51553"/>
    </source>
</evidence>
<dbReference type="GO" id="GO:0003921">
    <property type="term" value="F:GMP synthase activity"/>
    <property type="evidence" value="ECO:0007669"/>
    <property type="project" value="InterPro"/>
</dbReference>
<protein>
    <recommendedName>
        <fullName evidence="8">GMPS ATP-PPase domain-containing protein</fullName>
    </recommendedName>
</protein>
<keyword evidence="7" id="KW-1133">Transmembrane helix</keyword>
<organism evidence="9 10">
    <name type="scientific">Tigriopus californicus</name>
    <name type="common">Marine copepod</name>
    <dbReference type="NCBI Taxonomy" id="6832"/>
    <lineage>
        <taxon>Eukaryota</taxon>
        <taxon>Metazoa</taxon>
        <taxon>Ecdysozoa</taxon>
        <taxon>Arthropoda</taxon>
        <taxon>Crustacea</taxon>
        <taxon>Multicrustacea</taxon>
        <taxon>Hexanauplia</taxon>
        <taxon>Copepoda</taxon>
        <taxon>Harpacticoida</taxon>
        <taxon>Harpacticidae</taxon>
        <taxon>Tigriopus</taxon>
    </lineage>
</organism>
<dbReference type="AlphaFoldDB" id="A0A553PP96"/>
<dbReference type="STRING" id="6832.A0A553PP96"/>
<dbReference type="EMBL" id="VCGU01000002">
    <property type="protein sequence ID" value="TRY79500.1"/>
    <property type="molecule type" value="Genomic_DNA"/>
</dbReference>
<keyword evidence="4 6" id="KW-0658">Purine biosynthesis</keyword>
<keyword evidence="3 6" id="KW-0332">GMP biosynthesis</keyword>
<dbReference type="Gene3D" id="3.40.50.620">
    <property type="entry name" value="HUPs"/>
    <property type="match status" value="1"/>
</dbReference>
<feature type="transmembrane region" description="Helical" evidence="7">
    <location>
        <begin position="448"/>
        <end position="473"/>
    </location>
</feature>
<keyword evidence="2 6" id="KW-0547">Nucleotide-binding</keyword>
<dbReference type="PROSITE" id="PS51553">
    <property type="entry name" value="GMPS_ATP_PPASE"/>
    <property type="match status" value="1"/>
</dbReference>
<evidence type="ECO:0000313" key="9">
    <source>
        <dbReference type="EMBL" id="TRY79500.1"/>
    </source>
</evidence>
<dbReference type="Gene3D" id="3.30.300.10">
    <property type="match status" value="2"/>
</dbReference>
<keyword evidence="7" id="KW-0812">Transmembrane</keyword>
<evidence type="ECO:0000256" key="3">
    <source>
        <dbReference type="ARBA" id="ARBA00022749"/>
    </source>
</evidence>
<feature type="transmembrane region" description="Helical" evidence="7">
    <location>
        <begin position="493"/>
        <end position="513"/>
    </location>
</feature>
<keyword evidence="7" id="KW-0472">Membrane</keyword>
<feature type="transmembrane region" description="Helical" evidence="7">
    <location>
        <begin position="248"/>
        <end position="267"/>
    </location>
</feature>
<reference evidence="9 10" key="1">
    <citation type="journal article" date="2018" name="Nat. Ecol. Evol.">
        <title>Genomic signatures of mitonuclear coevolution across populations of Tigriopus californicus.</title>
        <authorList>
            <person name="Barreto F.S."/>
            <person name="Watson E.T."/>
            <person name="Lima T.G."/>
            <person name="Willett C.S."/>
            <person name="Edmands S."/>
            <person name="Li W."/>
            <person name="Burton R.S."/>
        </authorList>
    </citation>
    <scope>NUCLEOTIDE SEQUENCE [LARGE SCALE GENOMIC DNA]</scope>
    <source>
        <strain evidence="9 10">San Diego</strain>
    </source>
</reference>
<comment type="caution">
    <text evidence="6">Lacks conserved residue(s) required for the propagation of feature annotation.</text>
</comment>
<keyword evidence="5 6" id="KW-0067">ATP-binding</keyword>
<evidence type="ECO:0000256" key="6">
    <source>
        <dbReference type="PROSITE-ProRule" id="PRU00886"/>
    </source>
</evidence>
<evidence type="ECO:0000313" key="10">
    <source>
        <dbReference type="Proteomes" id="UP000318571"/>
    </source>
</evidence>
<name>A0A553PP96_TIGCA</name>
<dbReference type="PANTHER" id="PTHR11922">
    <property type="entry name" value="GMP SYNTHASE-RELATED"/>
    <property type="match status" value="1"/>
</dbReference>
<dbReference type="GO" id="GO:0005829">
    <property type="term" value="C:cytosol"/>
    <property type="evidence" value="ECO:0007669"/>
    <property type="project" value="TreeGrafter"/>
</dbReference>
<keyword evidence="1" id="KW-0436">Ligase</keyword>